<dbReference type="Gene3D" id="3.40.50.150">
    <property type="entry name" value="Vaccinia Virus protein VP39"/>
    <property type="match status" value="1"/>
</dbReference>
<dbReference type="RefSeq" id="WP_099517420.1">
    <property type="nucleotide sequence ID" value="NZ_CP016808.1"/>
</dbReference>
<proteinExistence type="predicted"/>
<dbReference type="CDD" id="cd02440">
    <property type="entry name" value="AdoMet_MTases"/>
    <property type="match status" value="1"/>
</dbReference>
<organism evidence="2">
    <name type="scientific">Paenibacillus sp. BIHB 4019</name>
    <dbReference type="NCBI Taxonomy" id="1870819"/>
    <lineage>
        <taxon>Bacteria</taxon>
        <taxon>Bacillati</taxon>
        <taxon>Bacillota</taxon>
        <taxon>Bacilli</taxon>
        <taxon>Bacillales</taxon>
        <taxon>Paenibacillaceae</taxon>
        <taxon>Paenibacillus</taxon>
    </lineage>
</organism>
<evidence type="ECO:0000313" key="2">
    <source>
        <dbReference type="EMBL" id="ANY66044.1"/>
    </source>
</evidence>
<dbReference type="InterPro" id="IPR029063">
    <property type="entry name" value="SAM-dependent_MTases_sf"/>
</dbReference>
<keyword evidence="2" id="KW-0808">Transferase</keyword>
<accession>A0A1B2DEA1</accession>
<dbReference type="Pfam" id="PF08241">
    <property type="entry name" value="Methyltransf_11"/>
    <property type="match status" value="1"/>
</dbReference>
<keyword evidence="2" id="KW-0489">Methyltransferase</keyword>
<evidence type="ECO:0000259" key="1">
    <source>
        <dbReference type="Pfam" id="PF08241"/>
    </source>
</evidence>
<dbReference type="GO" id="GO:0032259">
    <property type="term" value="P:methylation"/>
    <property type="evidence" value="ECO:0007669"/>
    <property type="project" value="UniProtKB-KW"/>
</dbReference>
<dbReference type="SUPFAM" id="SSF53335">
    <property type="entry name" value="S-adenosyl-L-methionine-dependent methyltransferases"/>
    <property type="match status" value="1"/>
</dbReference>
<dbReference type="EMBL" id="CP016808">
    <property type="protein sequence ID" value="ANY66044.1"/>
    <property type="molecule type" value="Genomic_DNA"/>
</dbReference>
<gene>
    <name evidence="2" type="ORF">BBD42_05900</name>
</gene>
<dbReference type="PANTHER" id="PTHR43861">
    <property type="entry name" value="TRANS-ACONITATE 2-METHYLTRANSFERASE-RELATED"/>
    <property type="match status" value="1"/>
</dbReference>
<dbReference type="PANTHER" id="PTHR43861:SF1">
    <property type="entry name" value="TRANS-ACONITATE 2-METHYLTRANSFERASE"/>
    <property type="match status" value="1"/>
</dbReference>
<sequence length="256" mass="28657">MSSDQVWQSDHYDRKLGFVSELGKDVVRLLNPIKDEQIFDLGCGTGDLAYEISQAGAHVTGMDLSESMIGQAQRKYPQLHFFVGNGEHFTVDSTFDAVFSNAALHWMKNPSSVLANVWKSLNPGGRFVAEFGGKGNVETIVQAIGEVLHEDFGIDAGKLNPWYFPSIAEYSTLLAQQGFRVTYAVHFNRPTKINDNEQGLNHWLRGFADNFFTALSEAERTAVCSKIAVKARNELFHDGSWYADYKRLRVMAIKPV</sequence>
<dbReference type="AlphaFoldDB" id="A0A1B2DEA1"/>
<dbReference type="GO" id="GO:0008757">
    <property type="term" value="F:S-adenosylmethionine-dependent methyltransferase activity"/>
    <property type="evidence" value="ECO:0007669"/>
    <property type="project" value="InterPro"/>
</dbReference>
<dbReference type="InterPro" id="IPR013216">
    <property type="entry name" value="Methyltransf_11"/>
</dbReference>
<feature type="domain" description="Methyltransferase type 11" evidence="1">
    <location>
        <begin position="40"/>
        <end position="128"/>
    </location>
</feature>
<name>A0A1B2DEA1_9BACL</name>
<reference evidence="2" key="1">
    <citation type="submission" date="2016-08" db="EMBL/GenBank/DDBJ databases">
        <title>Complete Genome Seqeunce of Paenibacillus sp. BIHB 4019 from tea rhizoplane.</title>
        <authorList>
            <person name="Thakur R."/>
            <person name="Swarnkar M.K."/>
            <person name="Gulati A."/>
        </authorList>
    </citation>
    <scope>NUCLEOTIDE SEQUENCE [LARGE SCALE GENOMIC DNA]</scope>
    <source>
        <strain evidence="2">BIHB4019</strain>
    </source>
</reference>
<protein>
    <submittedName>
        <fullName evidence="2">Methyltransferase type 11</fullName>
    </submittedName>
</protein>